<evidence type="ECO:0000256" key="1">
    <source>
        <dbReference type="ARBA" id="ARBA00022729"/>
    </source>
</evidence>
<accession>A0A521BYK7</accession>
<protein>
    <recommendedName>
        <fullName evidence="2">Outer membrane protein beta-barrel domain-containing protein</fullName>
    </recommendedName>
</protein>
<proteinExistence type="predicted"/>
<sequence length="231" mass="26614">MFFGDLVSESRTNYVFGVAAEREYTSYLNARVDLNYGSMKGTQINEGSTLPYATFENTFIQFGVGATFRPLDYAYGLFKQRFFNPYLIGQLTLIQYNATEYNGPGSFKPDGEIWRERSGIAPGVSFGAGLNYYMNNRVSLTAEVIGTAAFNDELDAHKEWDDRAGNIHQTDGNDFFYVATVGITYLFDDSQWKNSPKYNRKAYLKTRSLFKKSTKKYRRPKKRTKSRRYKR</sequence>
<name>A0A521BYK7_SACCC</name>
<dbReference type="Proteomes" id="UP000319040">
    <property type="component" value="Unassembled WGS sequence"/>
</dbReference>
<evidence type="ECO:0000259" key="2">
    <source>
        <dbReference type="Pfam" id="PF13505"/>
    </source>
</evidence>
<gene>
    <name evidence="3" type="ORF">SAMN06265379_102227</name>
</gene>
<reference evidence="3 4" key="1">
    <citation type="submission" date="2017-05" db="EMBL/GenBank/DDBJ databases">
        <authorList>
            <person name="Varghese N."/>
            <person name="Submissions S."/>
        </authorList>
    </citation>
    <scope>NUCLEOTIDE SEQUENCE [LARGE SCALE GENOMIC DNA]</scope>
    <source>
        <strain evidence="3 4">DSM 27040</strain>
    </source>
</reference>
<dbReference type="AlphaFoldDB" id="A0A521BYK7"/>
<keyword evidence="1" id="KW-0732">Signal</keyword>
<evidence type="ECO:0000313" key="3">
    <source>
        <dbReference type="EMBL" id="SMO52263.1"/>
    </source>
</evidence>
<dbReference type="InterPro" id="IPR027385">
    <property type="entry name" value="Beta-barrel_OMP"/>
</dbReference>
<organism evidence="3 4">
    <name type="scientific">Saccharicrinis carchari</name>
    <dbReference type="NCBI Taxonomy" id="1168039"/>
    <lineage>
        <taxon>Bacteria</taxon>
        <taxon>Pseudomonadati</taxon>
        <taxon>Bacteroidota</taxon>
        <taxon>Bacteroidia</taxon>
        <taxon>Marinilabiliales</taxon>
        <taxon>Marinilabiliaceae</taxon>
        <taxon>Saccharicrinis</taxon>
    </lineage>
</organism>
<dbReference type="Pfam" id="PF13505">
    <property type="entry name" value="OMP_b-brl"/>
    <property type="match status" value="1"/>
</dbReference>
<evidence type="ECO:0000313" key="4">
    <source>
        <dbReference type="Proteomes" id="UP000319040"/>
    </source>
</evidence>
<dbReference type="EMBL" id="FXTB01000002">
    <property type="protein sequence ID" value="SMO52263.1"/>
    <property type="molecule type" value="Genomic_DNA"/>
</dbReference>
<dbReference type="SUPFAM" id="SSF56925">
    <property type="entry name" value="OMPA-like"/>
    <property type="match status" value="1"/>
</dbReference>
<feature type="domain" description="Outer membrane protein beta-barrel" evidence="2">
    <location>
        <begin position="9"/>
        <end position="156"/>
    </location>
</feature>
<dbReference type="InterPro" id="IPR011250">
    <property type="entry name" value="OMP/PagP_B-barrel"/>
</dbReference>
<keyword evidence="4" id="KW-1185">Reference proteome</keyword>